<dbReference type="SUPFAM" id="SSF53335">
    <property type="entry name" value="S-adenosyl-L-methionine-dependent methyltransferases"/>
    <property type="match status" value="1"/>
</dbReference>
<dbReference type="Proteomes" id="UP000515135">
    <property type="component" value="Unplaced"/>
</dbReference>
<dbReference type="InterPro" id="IPR015576">
    <property type="entry name" value="Spermine_synthase_animal"/>
</dbReference>
<dbReference type="Gene3D" id="3.30.160.110">
    <property type="entry name" value="Siroheme synthase, domain 2"/>
    <property type="match status" value="1"/>
</dbReference>
<proteinExistence type="inferred from homology"/>
<dbReference type="Pfam" id="PF17950">
    <property type="entry name" value="SpmSyn_N"/>
    <property type="match status" value="1"/>
</dbReference>
<dbReference type="Pfam" id="PF17284">
    <property type="entry name" value="Spermine_synt_N"/>
    <property type="match status" value="1"/>
</dbReference>
<feature type="domain" description="PABS" evidence="4">
    <location>
        <begin position="126"/>
        <end position="378"/>
    </location>
</feature>
<keyword evidence="5" id="KW-1185">Reference proteome</keyword>
<dbReference type="PANTHER" id="PTHR46315:SF1">
    <property type="entry name" value="SPERMINE SYNTHASE"/>
    <property type="match status" value="1"/>
</dbReference>
<evidence type="ECO:0000256" key="2">
    <source>
        <dbReference type="ARBA" id="ARBA00022679"/>
    </source>
</evidence>
<evidence type="ECO:0000256" key="3">
    <source>
        <dbReference type="PROSITE-ProRule" id="PRU00354"/>
    </source>
</evidence>
<gene>
    <name evidence="6" type="primary">LOC109464568</name>
</gene>
<dbReference type="GeneID" id="109464568"/>
<feature type="active site" description="Proton acceptor" evidence="3">
    <location>
        <position position="286"/>
    </location>
</feature>
<comment type="similarity">
    <text evidence="1">Belongs to the spermidine/spermine synthase family.</text>
</comment>
<dbReference type="OrthoDB" id="5953636at2759"/>
<evidence type="ECO:0000313" key="5">
    <source>
        <dbReference type="Proteomes" id="UP000515135"/>
    </source>
</evidence>
<dbReference type="PROSITE" id="PS51006">
    <property type="entry name" value="PABS_2"/>
    <property type="match status" value="1"/>
</dbReference>
<accession>A0A6P4YEF7</accession>
<dbReference type="InterPro" id="IPR037163">
    <property type="entry name" value="Spermidine_synt_N_sf"/>
</dbReference>
<reference evidence="6" key="1">
    <citation type="submission" date="2025-08" db="UniProtKB">
        <authorList>
            <consortium name="RefSeq"/>
        </authorList>
    </citation>
    <scope>IDENTIFICATION</scope>
    <source>
        <tissue evidence="6">Gonad</tissue>
    </source>
</reference>
<dbReference type="InterPro" id="IPR040900">
    <property type="entry name" value="SpmSyn_N"/>
</dbReference>
<sequence>MPAYNLLLDFHVPPTILETSENGKVTSNQEMHNVVRSLGLQGPTSAVTFQDGGTLAVFHNEDGSHATLRVYPQGLVTLDLQQWVEEGGEPKITGEVLSDVEQKFKRVLSSKKSKRLPFIKRGLRLDPYITTTSEHIVEYDFDRVVYEENSPYQNIKILHSPQYGNLLLLDDDQNLAESDVAYTYAMTGNGREDFTNKDVLILGGGDGGILYHLLQQNPKFVTMLEISFYNMYQMVIDAATKYLRGICHDCFDSLSGDNYLVRVEDCVPVLEQYARDGKTFDYVINDLTDIPIAQEPTEDECDLPDKILDLSLKVLKNKGKYWTHGANTNNVPQKFEEHLKNLLQPVDFLKEVIAIPSYHELYPFYVDEGAFLWALCCESRDPQDTAVSSSYK</sequence>
<dbReference type="PANTHER" id="PTHR46315">
    <property type="entry name" value="SPERMINE SYNTHASE"/>
    <property type="match status" value="1"/>
</dbReference>
<evidence type="ECO:0000256" key="1">
    <source>
        <dbReference type="ARBA" id="ARBA00007867"/>
    </source>
</evidence>
<dbReference type="GO" id="GO:0006597">
    <property type="term" value="P:spermine biosynthetic process"/>
    <property type="evidence" value="ECO:0007669"/>
    <property type="project" value="InterPro"/>
</dbReference>
<dbReference type="RefSeq" id="XP_019617132.1">
    <property type="nucleotide sequence ID" value="XM_019761573.1"/>
</dbReference>
<dbReference type="FunFam" id="3.40.50.150:FF:000197">
    <property type="entry name" value="spermine synthase isoform X2"/>
    <property type="match status" value="1"/>
</dbReference>
<name>A0A6P4YEF7_BRABE</name>
<evidence type="ECO:0000259" key="4">
    <source>
        <dbReference type="PROSITE" id="PS51006"/>
    </source>
</evidence>
<dbReference type="Gene3D" id="2.30.140.10">
    <property type="entry name" value="Spermidine synthase, tetramerisation domain"/>
    <property type="match status" value="1"/>
</dbReference>
<dbReference type="KEGG" id="bbel:109464568"/>
<dbReference type="Gene3D" id="3.40.50.150">
    <property type="entry name" value="Vaccinia Virus protein VP39"/>
    <property type="match status" value="1"/>
</dbReference>
<dbReference type="InterPro" id="IPR030374">
    <property type="entry name" value="PABS"/>
</dbReference>
<keyword evidence="3" id="KW-0620">Polyamine biosynthesis</keyword>
<dbReference type="Pfam" id="PF01564">
    <property type="entry name" value="Spermine_synth"/>
    <property type="match status" value="1"/>
</dbReference>
<dbReference type="AlphaFoldDB" id="A0A6P4YEF7"/>
<organism evidence="5 6">
    <name type="scientific">Branchiostoma belcheri</name>
    <name type="common">Amphioxus</name>
    <dbReference type="NCBI Taxonomy" id="7741"/>
    <lineage>
        <taxon>Eukaryota</taxon>
        <taxon>Metazoa</taxon>
        <taxon>Chordata</taxon>
        <taxon>Cephalochordata</taxon>
        <taxon>Leptocardii</taxon>
        <taxon>Amphioxiformes</taxon>
        <taxon>Branchiostomatidae</taxon>
        <taxon>Branchiostoma</taxon>
    </lineage>
</organism>
<keyword evidence="2 3" id="KW-0808">Transferase</keyword>
<dbReference type="GO" id="GO:0016768">
    <property type="term" value="F:spermine synthase activity"/>
    <property type="evidence" value="ECO:0007669"/>
    <property type="project" value="InterPro"/>
</dbReference>
<evidence type="ECO:0000313" key="6">
    <source>
        <dbReference type="RefSeq" id="XP_019617132.1"/>
    </source>
</evidence>
<dbReference type="InterPro" id="IPR035246">
    <property type="entry name" value="Spermidine_synt_N"/>
</dbReference>
<protein>
    <submittedName>
        <fullName evidence="6">Spermine synthase-like</fullName>
    </submittedName>
</protein>
<dbReference type="InterPro" id="IPR029063">
    <property type="entry name" value="SAM-dependent_MTases_sf"/>
</dbReference>